<evidence type="ECO:0000313" key="2">
    <source>
        <dbReference type="Proteomes" id="UP000217289"/>
    </source>
</evidence>
<protein>
    <submittedName>
        <fullName evidence="1">Uncharacterized protein</fullName>
    </submittedName>
</protein>
<name>A0A250ICW6_9BACT</name>
<gene>
    <name evidence="1" type="ORF">MEBOL_002235</name>
</gene>
<evidence type="ECO:0000313" key="1">
    <source>
        <dbReference type="EMBL" id="ATB28786.1"/>
    </source>
</evidence>
<accession>A0A250ICW6</accession>
<organism evidence="1 2">
    <name type="scientific">Melittangium boletus DSM 14713</name>
    <dbReference type="NCBI Taxonomy" id="1294270"/>
    <lineage>
        <taxon>Bacteria</taxon>
        <taxon>Pseudomonadati</taxon>
        <taxon>Myxococcota</taxon>
        <taxon>Myxococcia</taxon>
        <taxon>Myxococcales</taxon>
        <taxon>Cystobacterineae</taxon>
        <taxon>Archangiaceae</taxon>
        <taxon>Melittangium</taxon>
    </lineage>
</organism>
<dbReference type="AlphaFoldDB" id="A0A250ICW6"/>
<dbReference type="KEGG" id="mbd:MEBOL_002235"/>
<dbReference type="EMBL" id="CP022163">
    <property type="protein sequence ID" value="ATB28786.1"/>
    <property type="molecule type" value="Genomic_DNA"/>
</dbReference>
<proteinExistence type="predicted"/>
<keyword evidence="2" id="KW-1185">Reference proteome</keyword>
<reference evidence="1 2" key="1">
    <citation type="submission" date="2017-06" db="EMBL/GenBank/DDBJ databases">
        <authorList>
            <person name="Kim H.J."/>
            <person name="Triplett B.A."/>
        </authorList>
    </citation>
    <scope>NUCLEOTIDE SEQUENCE [LARGE SCALE GENOMIC DNA]</scope>
    <source>
        <strain evidence="1 2">DSM 14713</strain>
    </source>
</reference>
<dbReference type="RefSeq" id="WP_095977435.1">
    <property type="nucleotide sequence ID" value="NZ_CP022163.1"/>
</dbReference>
<sequence>MLLSGCVFGSTGLSAQTTDSVTSACLRTAACYTQTPGEEAILPWLSRTVEAARTTHAVMRLLDAAQLARIEELLVQCARRASDEVERADEVLRGRSPDAEECRRVVRRENGRDVTRAMDLGNKKHAAALPCIREELVKRFPDHVSLEPRYQRDPDTGSWIRLDPVQVAEWVQLGLTGRLWGSLAPDIVIHESGNPNKLQRVYDLKFPCPEDNQPRWGRYSPEQPHFPKNQGRAYRDALLGGQHHAHLISPRGVY</sequence>
<dbReference type="Proteomes" id="UP000217289">
    <property type="component" value="Chromosome"/>
</dbReference>